<evidence type="ECO:0000256" key="4">
    <source>
        <dbReference type="ARBA" id="ARBA00022475"/>
    </source>
</evidence>
<dbReference type="PANTHER" id="PTHR32196:SF71">
    <property type="entry name" value="AUTOINDUCER 2 IMPORT SYSTEM PERMEASE PROTEIN LSRD"/>
    <property type="match status" value="1"/>
</dbReference>
<comment type="subcellular location">
    <subcellularLocation>
        <location evidence="1">Cell membrane</location>
        <topology evidence="1">Multi-pass membrane protein</topology>
    </subcellularLocation>
</comment>
<name>A0A387FF86_9HYPH</name>
<evidence type="ECO:0000313" key="12">
    <source>
        <dbReference type="EMBL" id="AYG57548.1"/>
    </source>
</evidence>
<feature type="transmembrane region" description="Helical" evidence="11">
    <location>
        <begin position="39"/>
        <end position="59"/>
    </location>
</feature>
<feature type="transmembrane region" description="Helical" evidence="11">
    <location>
        <begin position="188"/>
        <end position="207"/>
    </location>
</feature>
<feature type="transmembrane region" description="Helical" evidence="11">
    <location>
        <begin position="237"/>
        <end position="261"/>
    </location>
</feature>
<keyword evidence="3" id="KW-0813">Transport</keyword>
<evidence type="ECO:0000313" key="13">
    <source>
        <dbReference type="Proteomes" id="UP000282195"/>
    </source>
</evidence>
<comment type="function">
    <text evidence="9">Part of the ABC transporter complex LsrABCD involved in autoinducer 2 (AI-2) import. Probably responsible for the translocation of the substrate across the membrane.</text>
</comment>
<protein>
    <recommendedName>
        <fullName evidence="10">Autoinducer 2 import system permease protein LsrD</fullName>
    </recommendedName>
</protein>
<dbReference type="OrthoDB" id="192433at2"/>
<evidence type="ECO:0000256" key="8">
    <source>
        <dbReference type="ARBA" id="ARBA00023136"/>
    </source>
</evidence>
<evidence type="ECO:0000256" key="6">
    <source>
        <dbReference type="ARBA" id="ARBA00022692"/>
    </source>
</evidence>
<dbReference type="KEGG" id="rjg:CCGE525_00980"/>
<evidence type="ECO:0000256" key="3">
    <source>
        <dbReference type="ARBA" id="ARBA00022448"/>
    </source>
</evidence>
<sequence>MSRKAHRTRGSPVLTLRTLANGKVMSIHKLIIGRVETSIIFGTILVVLFFAIGTKGIWLSNLPNILALTSLVGIAVIGQSLLMTSGEVDLSVGSVYAIASVVFLMLMDTGLWIVPAALGALLFSALVGLLNGVLATRFKVPSMIVTLGAMFICRGLVYILTSGLSLSIPRTYRGDLLIWLVGGKSFGISHSVVLLLILMAAFVFVLARTRLGSHVLAVGGEPESALANGVSPAKVKIIAFIICSVLAGLAGLVATCASGSVYSSSGKLMELDTIAACVIGGCSLRGGVGSIWGPVLGVFVLSSLKGGLMMMGAPPYWYISLVGMILIGFLIASRSLSPRLQ</sequence>
<dbReference type="EMBL" id="CP032694">
    <property type="protein sequence ID" value="AYG57548.1"/>
    <property type="molecule type" value="Genomic_DNA"/>
</dbReference>
<keyword evidence="5" id="KW-0997">Cell inner membrane</keyword>
<evidence type="ECO:0000256" key="2">
    <source>
        <dbReference type="ARBA" id="ARBA00011262"/>
    </source>
</evidence>
<dbReference type="AlphaFoldDB" id="A0A387FF86"/>
<dbReference type="CDD" id="cd06579">
    <property type="entry name" value="TM_PBP1_transp_AraH_like"/>
    <property type="match status" value="1"/>
</dbReference>
<feature type="transmembrane region" description="Helical" evidence="11">
    <location>
        <begin position="147"/>
        <end position="168"/>
    </location>
</feature>
<evidence type="ECO:0000256" key="11">
    <source>
        <dbReference type="SAM" id="Phobius"/>
    </source>
</evidence>
<proteinExistence type="predicted"/>
<reference evidence="12 13" key="1">
    <citation type="submission" date="2018-10" db="EMBL/GenBank/DDBJ databases">
        <title>Rhizobium etli, R. leguminosarum and a new Rhizobium genospecies from Phaseolus dumosus.</title>
        <authorList>
            <person name="Ramirez-Puebla S.T."/>
            <person name="Rogel-Hernandez M.A."/>
            <person name="Guerrero G."/>
            <person name="Ormeno-Orrillo E."/>
            <person name="Martinez-Romero J.C."/>
            <person name="Negrete-Yankelevich S."/>
            <person name="Martinez-Romero E."/>
        </authorList>
    </citation>
    <scope>NUCLEOTIDE SEQUENCE [LARGE SCALE GENOMIC DNA]</scope>
    <source>
        <strain evidence="12 13">CCGE525</strain>
    </source>
</reference>
<dbReference type="Pfam" id="PF02653">
    <property type="entry name" value="BPD_transp_2"/>
    <property type="match status" value="1"/>
</dbReference>
<evidence type="ECO:0000256" key="5">
    <source>
        <dbReference type="ARBA" id="ARBA00022519"/>
    </source>
</evidence>
<dbReference type="Proteomes" id="UP000282195">
    <property type="component" value="Chromosome"/>
</dbReference>
<evidence type="ECO:0000256" key="7">
    <source>
        <dbReference type="ARBA" id="ARBA00022989"/>
    </source>
</evidence>
<organism evidence="12 13">
    <name type="scientific">Rhizobium jaguaris</name>
    <dbReference type="NCBI Taxonomy" id="1312183"/>
    <lineage>
        <taxon>Bacteria</taxon>
        <taxon>Pseudomonadati</taxon>
        <taxon>Pseudomonadota</taxon>
        <taxon>Alphaproteobacteria</taxon>
        <taxon>Hyphomicrobiales</taxon>
        <taxon>Rhizobiaceae</taxon>
        <taxon>Rhizobium/Agrobacterium group</taxon>
        <taxon>Rhizobium</taxon>
    </lineage>
</organism>
<dbReference type="InterPro" id="IPR001851">
    <property type="entry name" value="ABC_transp_permease"/>
</dbReference>
<comment type="subunit">
    <text evidence="2">The complex is composed of two ATP-binding proteins (LsrA), two transmembrane proteins (LsrC and LsrD) and a solute-binding protein (LsrB).</text>
</comment>
<keyword evidence="6 11" id="KW-0812">Transmembrane</keyword>
<keyword evidence="13" id="KW-1185">Reference proteome</keyword>
<dbReference type="GO" id="GO:0005886">
    <property type="term" value="C:plasma membrane"/>
    <property type="evidence" value="ECO:0007669"/>
    <property type="project" value="UniProtKB-SubCell"/>
</dbReference>
<dbReference type="GO" id="GO:0022857">
    <property type="term" value="F:transmembrane transporter activity"/>
    <property type="evidence" value="ECO:0007669"/>
    <property type="project" value="InterPro"/>
</dbReference>
<dbReference type="PANTHER" id="PTHR32196">
    <property type="entry name" value="ABC TRANSPORTER PERMEASE PROTEIN YPHD-RELATED-RELATED"/>
    <property type="match status" value="1"/>
</dbReference>
<evidence type="ECO:0000256" key="10">
    <source>
        <dbReference type="ARBA" id="ARBA00039381"/>
    </source>
</evidence>
<accession>A0A387FF86</accession>
<feature type="transmembrane region" description="Helical" evidence="11">
    <location>
        <begin position="113"/>
        <end position="135"/>
    </location>
</feature>
<keyword evidence="7 11" id="KW-1133">Transmembrane helix</keyword>
<evidence type="ECO:0000256" key="9">
    <source>
        <dbReference type="ARBA" id="ARBA00025439"/>
    </source>
</evidence>
<keyword evidence="4" id="KW-1003">Cell membrane</keyword>
<evidence type="ECO:0000256" key="1">
    <source>
        <dbReference type="ARBA" id="ARBA00004651"/>
    </source>
</evidence>
<gene>
    <name evidence="12" type="ORF">CCGE525_00980</name>
</gene>
<keyword evidence="8 11" id="KW-0472">Membrane</keyword>
<feature type="transmembrane region" description="Helical" evidence="11">
    <location>
        <begin position="316"/>
        <end position="336"/>
    </location>
</feature>
<feature type="transmembrane region" description="Helical" evidence="11">
    <location>
        <begin position="90"/>
        <end position="107"/>
    </location>
</feature>
<feature type="transmembrane region" description="Helical" evidence="11">
    <location>
        <begin position="65"/>
        <end position="83"/>
    </location>
</feature>